<dbReference type="AlphaFoldDB" id="A0A0H5Q255"/>
<keyword evidence="1" id="KW-0175">Coiled coil</keyword>
<accession>A0A0H5Q255</accession>
<reference evidence="3" key="1">
    <citation type="submission" date="2015-06" db="EMBL/GenBank/DDBJ databases">
        <authorList>
            <person name="Joergensen T."/>
        </authorList>
    </citation>
    <scope>NUCLEOTIDE SEQUENCE</scope>
    <source>
        <plasmid evidence="3">pRGRH0643</plasmid>
    </source>
</reference>
<protein>
    <submittedName>
        <fullName evidence="3">Uncharacterized protein</fullName>
    </submittedName>
</protein>
<evidence type="ECO:0000256" key="2">
    <source>
        <dbReference type="SAM" id="MobiDB-lite"/>
    </source>
</evidence>
<feature type="region of interest" description="Disordered" evidence="2">
    <location>
        <begin position="1"/>
        <end position="22"/>
    </location>
</feature>
<feature type="compositionally biased region" description="Basic and acidic residues" evidence="2">
    <location>
        <begin position="305"/>
        <end position="314"/>
    </location>
</feature>
<organism evidence="3">
    <name type="scientific">uncultured prokaryote</name>
    <dbReference type="NCBI Taxonomy" id="198431"/>
    <lineage>
        <taxon>unclassified sequences</taxon>
        <taxon>environmental samples</taxon>
    </lineage>
</organism>
<feature type="region of interest" description="Disordered" evidence="2">
    <location>
        <begin position="293"/>
        <end position="314"/>
    </location>
</feature>
<sequence length="314" mass="36349">MASTGLRVTGHNGRFGSAKHNGRDFDLSKADHIDPKRTPQNFYWTWNSGSKGVTPEKFTACEQAYYEQVFQEGLDEQNEVHKSKRQYKRVREMKDWMKAYQHRPEERILQVGSMANPVPPQVSQAIVLEYLQWEMDWSNQHGRPFQVLDFSAHKDETSLHGHERRVWQYADEKGIWRVGQNKALEAAGVPLPDPTQPEGPKNNRKMTFDAMCRERLIDICYAHGVQVEREALPWPSGHVSKSEYIANQELAKEQAQKAAELDQKAAELQERADMLDRRKSALDARESRLVRLEKVQRMTTPAGRRLPDMPDLER</sequence>
<dbReference type="Gene3D" id="3.30.930.30">
    <property type="match status" value="1"/>
</dbReference>
<feature type="coiled-coil region" evidence="1">
    <location>
        <begin position="247"/>
        <end position="285"/>
    </location>
</feature>
<evidence type="ECO:0000313" key="3">
    <source>
        <dbReference type="EMBL" id="CRY95499.1"/>
    </source>
</evidence>
<dbReference type="EMBL" id="LN853269">
    <property type="protein sequence ID" value="CRY95499.1"/>
    <property type="molecule type" value="Genomic_DNA"/>
</dbReference>
<geneLocation type="plasmid" evidence="3">
    <name>pRGRH0643</name>
</geneLocation>
<keyword evidence="3" id="KW-0614">Plasmid</keyword>
<evidence type="ECO:0000256" key="1">
    <source>
        <dbReference type="SAM" id="Coils"/>
    </source>
</evidence>
<proteinExistence type="predicted"/>
<name>A0A0H5Q255_9ZZZZ</name>
<reference evidence="3" key="2">
    <citation type="submission" date="2015-07" db="EMBL/GenBank/DDBJ databases">
        <title>Plasmids, circular viruses and viroids from rat gut.</title>
        <authorList>
            <person name="Jorgensen T.J."/>
            <person name="Hansen M.A."/>
            <person name="Xu Z."/>
            <person name="Tabak M.A."/>
            <person name="Sorensen S.J."/>
            <person name="Hansen L.H."/>
        </authorList>
    </citation>
    <scope>NUCLEOTIDE SEQUENCE</scope>
    <source>
        <plasmid evidence="3">pRGRH0643</plasmid>
    </source>
</reference>